<keyword evidence="7" id="KW-0333">Golgi apparatus</keyword>
<comment type="subcellular location">
    <subcellularLocation>
        <location evidence="2">Endoplasmic reticulum</location>
    </subcellularLocation>
    <subcellularLocation>
        <location evidence="1">Golgi apparatus</location>
        <location evidence="1">cis-Golgi network</location>
    </subcellularLocation>
</comment>
<dbReference type="VEuPathDB" id="FungiDB:Malapachy_3505"/>
<keyword evidence="6" id="KW-0931">ER-Golgi transport</keyword>
<evidence type="ECO:0000256" key="3">
    <source>
        <dbReference type="ARBA" id="ARBA00006218"/>
    </source>
</evidence>
<dbReference type="CDD" id="cd14942">
    <property type="entry name" value="TRAPPC3_bet3"/>
    <property type="match status" value="1"/>
</dbReference>
<evidence type="ECO:0000256" key="4">
    <source>
        <dbReference type="ARBA" id="ARBA00022448"/>
    </source>
</evidence>
<sequence length="227" mass="25058">MSNKQYKTLGEDLWRQGTQKVNAELFTLTYGALVVQLLKDYEDYEQVNTQLDKMGYNIGTRLIEEFLARSQLPKCTDLREMSEIVSKVGFKMFLNITPNVSFSSTSGNGSATTSNANQSSASASVSHSNTPAVSSDTGMDTSAGLKEFTLQFPENPLAEFVELPEDAIRGGLWYSNVLAGVLRGALEMVQIQTECAFVSDTLRGDDTTEIRVRLQRFLEEEAPPADD</sequence>
<reference evidence="9 10" key="1">
    <citation type="submission" date="2015-07" db="EMBL/GenBank/DDBJ databases">
        <title>Draft Genome Sequence of Malassezia furfur CBS1878 and Malassezia pachydermatis CBS1879.</title>
        <authorList>
            <person name="Triana S."/>
            <person name="Ohm R."/>
            <person name="Gonzalez A."/>
            <person name="DeCock H."/>
            <person name="Restrepo S."/>
            <person name="Celis A."/>
        </authorList>
    </citation>
    <scope>NUCLEOTIDE SEQUENCE [LARGE SCALE GENOMIC DNA]</scope>
    <source>
        <strain evidence="9 10">CBS 1879</strain>
    </source>
</reference>
<keyword evidence="4" id="KW-0813">Transport</keyword>
<dbReference type="Pfam" id="PF04051">
    <property type="entry name" value="TRAPP"/>
    <property type="match status" value="1"/>
</dbReference>
<protein>
    <submittedName>
        <fullName evidence="9">Transport protein particle complex subunit</fullName>
    </submittedName>
</protein>
<dbReference type="PANTHER" id="PTHR13048">
    <property type="entry name" value="TRAFFICKING PROTEIN PARTICLE COMPLEX SUBUNIT 3"/>
    <property type="match status" value="1"/>
</dbReference>
<comment type="similarity">
    <text evidence="3">Belongs to the TRAPP small subunits family. BET3 subfamily.</text>
</comment>
<dbReference type="PIRSF" id="PIRSF018293">
    <property type="entry name" value="TRAPP_I_complex_Bet3"/>
    <property type="match status" value="1"/>
</dbReference>
<evidence type="ECO:0000256" key="2">
    <source>
        <dbReference type="ARBA" id="ARBA00004240"/>
    </source>
</evidence>
<dbReference type="STRING" id="77020.A0A0N0RSN9"/>
<evidence type="ECO:0000256" key="1">
    <source>
        <dbReference type="ARBA" id="ARBA00004222"/>
    </source>
</evidence>
<comment type="caution">
    <text evidence="9">The sequence shown here is derived from an EMBL/GenBank/DDBJ whole genome shotgun (WGS) entry which is preliminary data.</text>
</comment>
<dbReference type="Proteomes" id="UP000037751">
    <property type="component" value="Unassembled WGS sequence"/>
</dbReference>
<dbReference type="EMBL" id="LGAV01000001">
    <property type="protein sequence ID" value="KOS16103.1"/>
    <property type="molecule type" value="Genomic_DNA"/>
</dbReference>
<evidence type="ECO:0000256" key="8">
    <source>
        <dbReference type="SAM" id="MobiDB-lite"/>
    </source>
</evidence>
<organism evidence="9 10">
    <name type="scientific">Malassezia pachydermatis</name>
    <dbReference type="NCBI Taxonomy" id="77020"/>
    <lineage>
        <taxon>Eukaryota</taxon>
        <taxon>Fungi</taxon>
        <taxon>Dikarya</taxon>
        <taxon>Basidiomycota</taxon>
        <taxon>Ustilaginomycotina</taxon>
        <taxon>Malasseziomycetes</taxon>
        <taxon>Malasseziales</taxon>
        <taxon>Malasseziaceae</taxon>
        <taxon>Malassezia</taxon>
    </lineage>
</organism>
<dbReference type="GO" id="GO:0030008">
    <property type="term" value="C:TRAPP complex"/>
    <property type="evidence" value="ECO:0007669"/>
    <property type="project" value="InterPro"/>
</dbReference>
<evidence type="ECO:0000256" key="6">
    <source>
        <dbReference type="ARBA" id="ARBA00022892"/>
    </source>
</evidence>
<dbReference type="OrthoDB" id="10262857at2759"/>
<keyword evidence="5" id="KW-0256">Endoplasmic reticulum</keyword>
<name>A0A0N0RSN9_9BASI</name>
<dbReference type="SUPFAM" id="SSF111126">
    <property type="entry name" value="Ligand-binding domain in the NO signalling and Golgi transport"/>
    <property type="match status" value="2"/>
</dbReference>
<dbReference type="GO" id="GO:0005794">
    <property type="term" value="C:Golgi apparatus"/>
    <property type="evidence" value="ECO:0007669"/>
    <property type="project" value="UniProtKB-SubCell"/>
</dbReference>
<proteinExistence type="inferred from homology"/>
<dbReference type="InterPro" id="IPR007194">
    <property type="entry name" value="TRAPP_component"/>
</dbReference>
<dbReference type="GO" id="GO:0005783">
    <property type="term" value="C:endoplasmic reticulum"/>
    <property type="evidence" value="ECO:0007669"/>
    <property type="project" value="UniProtKB-SubCell"/>
</dbReference>
<gene>
    <name evidence="9" type="ORF">Malapachy_3505</name>
</gene>
<dbReference type="AlphaFoldDB" id="A0A0N0RSN9"/>
<evidence type="ECO:0000256" key="7">
    <source>
        <dbReference type="ARBA" id="ARBA00023034"/>
    </source>
</evidence>
<dbReference type="GO" id="GO:0048193">
    <property type="term" value="P:Golgi vesicle transport"/>
    <property type="evidence" value="ECO:0007669"/>
    <property type="project" value="InterPro"/>
</dbReference>
<dbReference type="GeneID" id="28729849"/>
<dbReference type="InterPro" id="IPR016721">
    <property type="entry name" value="Bet3"/>
</dbReference>
<dbReference type="Gene3D" id="3.30.1380.20">
    <property type="entry name" value="Trafficking protein particle complex subunit 3"/>
    <property type="match status" value="1"/>
</dbReference>
<evidence type="ECO:0000313" key="9">
    <source>
        <dbReference type="EMBL" id="KOS16103.1"/>
    </source>
</evidence>
<evidence type="ECO:0000256" key="5">
    <source>
        <dbReference type="ARBA" id="ARBA00022824"/>
    </source>
</evidence>
<evidence type="ECO:0000313" key="10">
    <source>
        <dbReference type="Proteomes" id="UP000037751"/>
    </source>
</evidence>
<keyword evidence="10" id="KW-1185">Reference proteome</keyword>
<feature type="region of interest" description="Disordered" evidence="8">
    <location>
        <begin position="104"/>
        <end position="140"/>
    </location>
</feature>
<dbReference type="InterPro" id="IPR024096">
    <property type="entry name" value="NO_sig/Golgi_transp_ligand-bd"/>
</dbReference>
<accession>A0A0N0RSN9</accession>
<dbReference type="RefSeq" id="XP_017993735.1">
    <property type="nucleotide sequence ID" value="XM_018137973.1"/>
</dbReference>
<feature type="compositionally biased region" description="Low complexity" evidence="8">
    <location>
        <begin position="104"/>
        <end position="130"/>
    </location>
</feature>
<feature type="compositionally biased region" description="Polar residues" evidence="8">
    <location>
        <begin position="131"/>
        <end position="140"/>
    </location>
</feature>